<dbReference type="Pfam" id="PF00057">
    <property type="entry name" value="Ldl_recept_a"/>
    <property type="match status" value="3"/>
</dbReference>
<feature type="disulfide bond" evidence="10">
    <location>
        <begin position="358"/>
        <end position="396"/>
    </location>
</feature>
<dbReference type="InterPro" id="IPR020067">
    <property type="entry name" value="Frizzled_dom"/>
</dbReference>
<feature type="disulfide bond" evidence="11">
    <location>
        <begin position="527"/>
        <end position="545"/>
    </location>
</feature>
<evidence type="ECO:0000256" key="8">
    <source>
        <dbReference type="ARBA" id="ARBA00023157"/>
    </source>
</evidence>
<comment type="subcellular location">
    <subcellularLocation>
        <location evidence="1">Cell membrane</location>
        <topology evidence="1">Single-pass type II membrane protein</topology>
    </subcellularLocation>
</comment>
<feature type="region of interest" description="Disordered" evidence="12">
    <location>
        <begin position="271"/>
        <end position="316"/>
    </location>
</feature>
<evidence type="ECO:0000256" key="5">
    <source>
        <dbReference type="ARBA" id="ARBA00022968"/>
    </source>
</evidence>
<evidence type="ECO:0000256" key="4">
    <source>
        <dbReference type="ARBA" id="ARBA00022737"/>
    </source>
</evidence>
<evidence type="ECO:0000256" key="2">
    <source>
        <dbReference type="ARBA" id="ARBA00022692"/>
    </source>
</evidence>
<dbReference type="CDD" id="cd00112">
    <property type="entry name" value="LDLa"/>
    <property type="match status" value="3"/>
</dbReference>
<evidence type="ECO:0000256" key="12">
    <source>
        <dbReference type="SAM" id="MobiDB-lite"/>
    </source>
</evidence>
<proteinExistence type="predicted"/>
<dbReference type="AlphaFoldDB" id="A0A1B6L1M1"/>
<feature type="disulfide bond" evidence="11">
    <location>
        <begin position="452"/>
        <end position="467"/>
    </location>
</feature>
<dbReference type="Gene3D" id="4.10.400.10">
    <property type="entry name" value="Low-density Lipoprotein Receptor"/>
    <property type="match status" value="3"/>
</dbReference>
<evidence type="ECO:0000256" key="11">
    <source>
        <dbReference type="PROSITE-ProRule" id="PRU00124"/>
    </source>
</evidence>
<keyword evidence="8 11" id="KW-1015">Disulfide bond</keyword>
<dbReference type="InterPro" id="IPR050685">
    <property type="entry name" value="LDLR"/>
</dbReference>
<evidence type="ECO:0000313" key="16">
    <source>
        <dbReference type="EMBL" id="JAT38114.1"/>
    </source>
</evidence>
<dbReference type="CDD" id="cd07066">
    <property type="entry name" value="CRD_FZ"/>
    <property type="match status" value="1"/>
</dbReference>
<protein>
    <recommendedName>
        <fullName evidence="14">FZ domain-containing protein</fullName>
    </recommendedName>
</protein>
<keyword evidence="2 13" id="KW-0812">Transmembrane</keyword>
<name>A0A1B6L1M1_9HEMI</name>
<comment type="caution">
    <text evidence="11">Lacks conserved residue(s) required for the propagation of feature annotation.</text>
</comment>
<evidence type="ECO:0000256" key="6">
    <source>
        <dbReference type="ARBA" id="ARBA00022989"/>
    </source>
</evidence>
<dbReference type="PROSITE" id="PS50038">
    <property type="entry name" value="FZ"/>
    <property type="match status" value="1"/>
</dbReference>
<accession>A0A1B6L1M1</accession>
<dbReference type="PANTHER" id="PTHR24270:SF57">
    <property type="entry name" value="FI24007P1"/>
    <property type="match status" value="1"/>
</dbReference>
<feature type="disulfide bond" evidence="11">
    <location>
        <begin position="539"/>
        <end position="554"/>
    </location>
</feature>
<dbReference type="InterPro" id="IPR023415">
    <property type="entry name" value="LDLR_class-A_CS"/>
</dbReference>
<dbReference type="SMART" id="SM00063">
    <property type="entry name" value="FRI"/>
    <property type="match status" value="1"/>
</dbReference>
<evidence type="ECO:0000256" key="9">
    <source>
        <dbReference type="ARBA" id="ARBA00023180"/>
    </source>
</evidence>
<gene>
    <name evidence="15" type="ORF">g.40607</name>
    <name evidence="16" type="ORF">g.40608</name>
</gene>
<feature type="disulfide bond" evidence="11">
    <location>
        <begin position="490"/>
        <end position="505"/>
    </location>
</feature>
<feature type="transmembrane region" description="Helical" evidence="13">
    <location>
        <begin position="72"/>
        <end position="94"/>
    </location>
</feature>
<dbReference type="Pfam" id="PF01392">
    <property type="entry name" value="Fz"/>
    <property type="match status" value="1"/>
</dbReference>
<evidence type="ECO:0000313" key="15">
    <source>
        <dbReference type="EMBL" id="JAT17550.1"/>
    </source>
</evidence>
<dbReference type="InterPro" id="IPR002172">
    <property type="entry name" value="LDrepeatLR_classA_rpt"/>
</dbReference>
<dbReference type="PROSITE" id="PS50068">
    <property type="entry name" value="LDLRA_2"/>
    <property type="match status" value="3"/>
</dbReference>
<dbReference type="PANTHER" id="PTHR24270">
    <property type="entry name" value="LOW-DENSITY LIPOPROTEIN RECEPTOR-RELATED"/>
    <property type="match status" value="1"/>
</dbReference>
<dbReference type="SUPFAM" id="SSF63501">
    <property type="entry name" value="Frizzled cysteine-rich domain"/>
    <property type="match status" value="1"/>
</dbReference>
<evidence type="ECO:0000256" key="13">
    <source>
        <dbReference type="SAM" id="Phobius"/>
    </source>
</evidence>
<dbReference type="PRINTS" id="PR00261">
    <property type="entry name" value="LDLRECEPTOR"/>
</dbReference>
<dbReference type="InterPro" id="IPR036055">
    <property type="entry name" value="LDL_receptor-like_sf"/>
</dbReference>
<organism evidence="15">
    <name type="scientific">Graphocephala atropunctata</name>
    <dbReference type="NCBI Taxonomy" id="36148"/>
    <lineage>
        <taxon>Eukaryota</taxon>
        <taxon>Metazoa</taxon>
        <taxon>Ecdysozoa</taxon>
        <taxon>Arthropoda</taxon>
        <taxon>Hexapoda</taxon>
        <taxon>Insecta</taxon>
        <taxon>Pterygota</taxon>
        <taxon>Neoptera</taxon>
        <taxon>Paraneoptera</taxon>
        <taxon>Hemiptera</taxon>
        <taxon>Auchenorrhyncha</taxon>
        <taxon>Membracoidea</taxon>
        <taxon>Cicadellidae</taxon>
        <taxon>Cicadellinae</taxon>
        <taxon>Cicadellini</taxon>
        <taxon>Graphocephala</taxon>
    </lineage>
</organism>
<reference evidence="15" key="1">
    <citation type="submission" date="2015-11" db="EMBL/GenBank/DDBJ databases">
        <title>De novo transcriptome assembly of four potential Pierce s Disease insect vectors from Arizona vineyards.</title>
        <authorList>
            <person name="Tassone E.E."/>
        </authorList>
    </citation>
    <scope>NUCLEOTIDE SEQUENCE</scope>
</reference>
<keyword evidence="3" id="KW-0732">Signal</keyword>
<dbReference type="FunFam" id="4.10.400.10:FF:000034">
    <property type="entry name" value="Low-density lipoprotein receptor-related protein 2"/>
    <property type="match status" value="1"/>
</dbReference>
<feature type="domain" description="FZ" evidence="14">
    <location>
        <begin position="307"/>
        <end position="427"/>
    </location>
</feature>
<dbReference type="Gene3D" id="1.10.2000.10">
    <property type="entry name" value="Frizzled cysteine-rich domain"/>
    <property type="match status" value="1"/>
</dbReference>
<dbReference type="EMBL" id="GEBQ01022427">
    <property type="protein sequence ID" value="JAT17550.1"/>
    <property type="molecule type" value="Transcribed_RNA"/>
</dbReference>
<feature type="disulfide bond" evidence="11">
    <location>
        <begin position="520"/>
        <end position="532"/>
    </location>
</feature>
<feature type="non-terminal residue" evidence="15">
    <location>
        <position position="1"/>
    </location>
</feature>
<dbReference type="GO" id="GO:0005886">
    <property type="term" value="C:plasma membrane"/>
    <property type="evidence" value="ECO:0007669"/>
    <property type="project" value="UniProtKB-SubCell"/>
</dbReference>
<dbReference type="InterPro" id="IPR036790">
    <property type="entry name" value="Frizzled_dom_sf"/>
</dbReference>
<evidence type="ECO:0000256" key="10">
    <source>
        <dbReference type="PROSITE-ProRule" id="PRU00090"/>
    </source>
</evidence>
<evidence type="ECO:0000256" key="1">
    <source>
        <dbReference type="ARBA" id="ARBA00004401"/>
    </source>
</evidence>
<feature type="disulfide bond" evidence="11">
    <location>
        <begin position="433"/>
        <end position="445"/>
    </location>
</feature>
<evidence type="ECO:0000256" key="3">
    <source>
        <dbReference type="ARBA" id="ARBA00022729"/>
    </source>
</evidence>
<keyword evidence="9" id="KW-0325">Glycoprotein</keyword>
<keyword evidence="7 13" id="KW-0472">Membrane</keyword>
<dbReference type="PROSITE" id="PS01209">
    <property type="entry name" value="LDLRA_1"/>
    <property type="match status" value="1"/>
</dbReference>
<dbReference type="SMART" id="SM00192">
    <property type="entry name" value="LDLa"/>
    <property type="match status" value="3"/>
</dbReference>
<keyword evidence="4" id="KW-0677">Repeat</keyword>
<evidence type="ECO:0000256" key="7">
    <source>
        <dbReference type="ARBA" id="ARBA00023136"/>
    </source>
</evidence>
<keyword evidence="5" id="KW-0735">Signal-anchor</keyword>
<dbReference type="EMBL" id="GEBQ01001863">
    <property type="protein sequence ID" value="JAT38114.1"/>
    <property type="molecule type" value="Transcribed_RNA"/>
</dbReference>
<keyword evidence="6 13" id="KW-1133">Transmembrane helix</keyword>
<dbReference type="GO" id="GO:0016192">
    <property type="term" value="P:vesicle-mediated transport"/>
    <property type="evidence" value="ECO:0007669"/>
    <property type="project" value="UniProtKB-ARBA"/>
</dbReference>
<sequence>ARLRLCRSVPVVLSVPWFCANSAVHTLCNSSDPTSTGMRKYHCNIFTKPCAGSMYKLEGGPGAYESVLTWRVLRWALIPAALLLGLALLVYFSVDSSEEGNYLHSHHKNAHLVTVEGEEISLDETFVTYHIPQPESGLNATAKVDEQDIFEILPEADIEVAETNEGRVEEEDDFDTSESKPATLSNRRIITSKPYVSISTTLRTGGIPPADKSFVDKLISSFDLSAKANQRVQAVGARGSPGRLFSTPGGLLNKKIPNGHKYGEYQVLPTKEPNSMPPRVSPTLPSSNPTVHVVSMPSPSQQRQRNETESSCSSPRLSLCRGVLPWDLTATPAVPGLSSPADVDAVMPYFEMITSTGCSPRIRQFLCSLLEPECRRLGLSRLPPCRKACRAVEEECRDFILDSLDLSQVFNCDIYPDSDDPEECVNLARGDKCLKNEFQCSDGTCMPWRWACDNNRDCPLGEDETNCTKCAQEEFRCAADQKCIPLEWKCDRRRDCSDGSDEFNCQTTEVLMPHSHTSPCPSGELRCVDGRCITVHQICDSVHDCSDGADEANCSLPLT</sequence>
<feature type="disulfide bond" evidence="11">
    <location>
        <begin position="440"/>
        <end position="458"/>
    </location>
</feature>
<dbReference type="FunFam" id="4.10.400.10:FF:000002">
    <property type="entry name" value="Low-density lipoprotein receptor-related protein 1"/>
    <property type="match status" value="1"/>
</dbReference>
<dbReference type="SUPFAM" id="SSF57424">
    <property type="entry name" value="LDL receptor-like module"/>
    <property type="match status" value="3"/>
</dbReference>
<evidence type="ECO:0000259" key="14">
    <source>
        <dbReference type="PROSITE" id="PS50038"/>
    </source>
</evidence>